<protein>
    <recommendedName>
        <fullName evidence="6">Terpene synthase metal-binding domain-containing protein</fullName>
    </recommendedName>
</protein>
<dbReference type="GO" id="GO:0016114">
    <property type="term" value="P:terpenoid biosynthetic process"/>
    <property type="evidence" value="ECO:0007669"/>
    <property type="project" value="InterPro"/>
</dbReference>
<keyword evidence="2" id="KW-0456">Lyase</keyword>
<dbReference type="SUPFAM" id="SSF48576">
    <property type="entry name" value="Terpenoid synthases"/>
    <property type="match status" value="1"/>
</dbReference>
<reference evidence="5" key="1">
    <citation type="journal article" date="2017" name="Front. Plant Sci.">
        <title>Climate Clever Clovers: New Paradigm to Reduce the Environmental Footprint of Ruminants by Breeding Low Methanogenic Forages Utilizing Haplotype Variation.</title>
        <authorList>
            <person name="Kaur P."/>
            <person name="Appels R."/>
            <person name="Bayer P.E."/>
            <person name="Keeble-Gagnere G."/>
            <person name="Wang J."/>
            <person name="Hirakawa H."/>
            <person name="Shirasawa K."/>
            <person name="Vercoe P."/>
            <person name="Stefanova K."/>
            <person name="Durmic Z."/>
            <person name="Nichols P."/>
            <person name="Revell C."/>
            <person name="Isobe S.N."/>
            <person name="Edwards D."/>
            <person name="Erskine W."/>
        </authorList>
    </citation>
    <scope>NUCLEOTIDE SEQUENCE [LARGE SCALE GENOMIC DNA]</scope>
    <source>
        <strain evidence="5">cv. Daliak</strain>
    </source>
</reference>
<dbReference type="OrthoDB" id="1877784at2759"/>
<dbReference type="PANTHER" id="PTHR31225">
    <property type="entry name" value="OS04G0344100 PROTEIN-RELATED"/>
    <property type="match status" value="1"/>
</dbReference>
<evidence type="ECO:0000256" key="3">
    <source>
        <dbReference type="SAM" id="Phobius"/>
    </source>
</evidence>
<accession>A0A2Z6PIF1</accession>
<organism evidence="4 5">
    <name type="scientific">Trifolium subterraneum</name>
    <name type="common">Subterranean clover</name>
    <dbReference type="NCBI Taxonomy" id="3900"/>
    <lineage>
        <taxon>Eukaryota</taxon>
        <taxon>Viridiplantae</taxon>
        <taxon>Streptophyta</taxon>
        <taxon>Embryophyta</taxon>
        <taxon>Tracheophyta</taxon>
        <taxon>Spermatophyta</taxon>
        <taxon>Magnoliopsida</taxon>
        <taxon>eudicotyledons</taxon>
        <taxon>Gunneridae</taxon>
        <taxon>Pentapetalae</taxon>
        <taxon>rosids</taxon>
        <taxon>fabids</taxon>
        <taxon>Fabales</taxon>
        <taxon>Fabaceae</taxon>
        <taxon>Papilionoideae</taxon>
        <taxon>50 kb inversion clade</taxon>
        <taxon>NPAAA clade</taxon>
        <taxon>Hologalegina</taxon>
        <taxon>IRL clade</taxon>
        <taxon>Trifolieae</taxon>
        <taxon>Trifolium</taxon>
    </lineage>
</organism>
<evidence type="ECO:0008006" key="6">
    <source>
        <dbReference type="Google" id="ProtNLM"/>
    </source>
</evidence>
<keyword evidence="3" id="KW-0812">Transmembrane</keyword>
<sequence>MSQWWQFKKYIEGYMTEARWLTSNYKPTPEEYIHVSRESSGYALLNTTCYIGMGDSAIEDIFNWVSNWPKIVNAANVLCRIKDDIVTSELEKIGHMIKWYVQLESRIIWYWLWMFLSSLISAWFRFLGSEARSASGAQEKVVARPEIPMRCNIV</sequence>
<dbReference type="Gene3D" id="1.10.600.10">
    <property type="entry name" value="Farnesyl Diphosphate Synthase"/>
    <property type="match status" value="1"/>
</dbReference>
<name>A0A2Z6PIF1_TRISU</name>
<dbReference type="PANTHER" id="PTHR31225:SF221">
    <property type="entry name" value="(-)-GERMACRENE D SYNTHASE"/>
    <property type="match status" value="1"/>
</dbReference>
<evidence type="ECO:0000256" key="1">
    <source>
        <dbReference type="ARBA" id="ARBA00001946"/>
    </source>
</evidence>
<dbReference type="GO" id="GO:0010333">
    <property type="term" value="F:terpene synthase activity"/>
    <property type="evidence" value="ECO:0007669"/>
    <property type="project" value="InterPro"/>
</dbReference>
<evidence type="ECO:0000313" key="5">
    <source>
        <dbReference type="Proteomes" id="UP000242715"/>
    </source>
</evidence>
<dbReference type="EMBL" id="DF974040">
    <property type="protein sequence ID" value="GAU44407.1"/>
    <property type="molecule type" value="Genomic_DNA"/>
</dbReference>
<dbReference type="InterPro" id="IPR008949">
    <property type="entry name" value="Isoprenoid_synthase_dom_sf"/>
</dbReference>
<keyword evidence="3" id="KW-1133">Transmembrane helix</keyword>
<comment type="cofactor">
    <cofactor evidence="1">
        <name>Mg(2+)</name>
        <dbReference type="ChEBI" id="CHEBI:18420"/>
    </cofactor>
</comment>
<dbReference type="InterPro" id="IPR050148">
    <property type="entry name" value="Terpene_synthase-like"/>
</dbReference>
<feature type="transmembrane region" description="Helical" evidence="3">
    <location>
        <begin position="107"/>
        <end position="126"/>
    </location>
</feature>
<gene>
    <name evidence="4" type="ORF">TSUD_246330</name>
</gene>
<keyword evidence="5" id="KW-1185">Reference proteome</keyword>
<evidence type="ECO:0000313" key="4">
    <source>
        <dbReference type="EMBL" id="GAU44407.1"/>
    </source>
</evidence>
<keyword evidence="3" id="KW-0472">Membrane</keyword>
<dbReference type="Pfam" id="PF19086">
    <property type="entry name" value="Terpene_syn_C_2"/>
    <property type="match status" value="1"/>
</dbReference>
<proteinExistence type="predicted"/>
<dbReference type="AlphaFoldDB" id="A0A2Z6PIF1"/>
<dbReference type="Proteomes" id="UP000242715">
    <property type="component" value="Unassembled WGS sequence"/>
</dbReference>
<evidence type="ECO:0000256" key="2">
    <source>
        <dbReference type="ARBA" id="ARBA00023239"/>
    </source>
</evidence>